<evidence type="ECO:0000313" key="2">
    <source>
        <dbReference type="Proteomes" id="UP000054624"/>
    </source>
</evidence>
<dbReference type="EMBL" id="FCOI02000013">
    <property type="protein sequence ID" value="SAK68195.1"/>
    <property type="molecule type" value="Genomic_DNA"/>
</dbReference>
<reference evidence="2" key="1">
    <citation type="submission" date="2016-01" db="EMBL/GenBank/DDBJ databases">
        <authorList>
            <person name="Peeters Charlotte."/>
        </authorList>
    </citation>
    <scope>NUCLEOTIDE SEQUENCE [LARGE SCALE GENOMIC DNA]</scope>
</reference>
<dbReference type="Proteomes" id="UP000054624">
    <property type="component" value="Unassembled WGS sequence"/>
</dbReference>
<organism evidence="1 2">
    <name type="scientific">Caballeronia temeraria</name>
    <dbReference type="NCBI Taxonomy" id="1777137"/>
    <lineage>
        <taxon>Bacteria</taxon>
        <taxon>Pseudomonadati</taxon>
        <taxon>Pseudomonadota</taxon>
        <taxon>Betaproteobacteria</taxon>
        <taxon>Burkholderiales</taxon>
        <taxon>Burkholderiaceae</taxon>
        <taxon>Caballeronia</taxon>
    </lineage>
</organism>
<evidence type="ECO:0000313" key="1">
    <source>
        <dbReference type="EMBL" id="SAK68195.1"/>
    </source>
</evidence>
<name>A0A158BDN3_9BURK</name>
<dbReference type="RefSeq" id="WP_061161856.1">
    <property type="nucleotide sequence ID" value="NZ_FCOI02000013.1"/>
</dbReference>
<proteinExistence type="predicted"/>
<keyword evidence="2" id="KW-1185">Reference proteome</keyword>
<dbReference type="STRING" id="1777137.AWB76_04067"/>
<protein>
    <submittedName>
        <fullName evidence="1">Uncharacterized protein</fullName>
    </submittedName>
</protein>
<accession>A0A158BDN3</accession>
<gene>
    <name evidence="1" type="ORF">AWB76_04067</name>
</gene>
<dbReference type="AlphaFoldDB" id="A0A158BDN3"/>
<sequence>MQPWDSILVLATAQSPYAGTAGSITAVTKGADGSLISVTARMDKDGTEETFPVAEVQRLG</sequence>